<dbReference type="EnsemblPlants" id="AVESA.00010b.r2.3CG0466890.1">
    <property type="protein sequence ID" value="AVESA.00010b.r2.3CG0466890.1.CDS"/>
    <property type="gene ID" value="AVESA.00010b.r2.3CG0466890"/>
</dbReference>
<evidence type="ECO:0000313" key="2">
    <source>
        <dbReference type="Proteomes" id="UP001732700"/>
    </source>
</evidence>
<evidence type="ECO:0000313" key="1">
    <source>
        <dbReference type="EnsemblPlants" id="AVESA.00010b.r2.3CG0466890.1.CDS"/>
    </source>
</evidence>
<organism evidence="1 2">
    <name type="scientific">Avena sativa</name>
    <name type="common">Oat</name>
    <dbReference type="NCBI Taxonomy" id="4498"/>
    <lineage>
        <taxon>Eukaryota</taxon>
        <taxon>Viridiplantae</taxon>
        <taxon>Streptophyta</taxon>
        <taxon>Embryophyta</taxon>
        <taxon>Tracheophyta</taxon>
        <taxon>Spermatophyta</taxon>
        <taxon>Magnoliopsida</taxon>
        <taxon>Liliopsida</taxon>
        <taxon>Poales</taxon>
        <taxon>Poaceae</taxon>
        <taxon>BOP clade</taxon>
        <taxon>Pooideae</taxon>
        <taxon>Poodae</taxon>
        <taxon>Poeae</taxon>
        <taxon>Poeae Chloroplast Group 1 (Aveneae type)</taxon>
        <taxon>Aveninae</taxon>
        <taxon>Avena</taxon>
    </lineage>
</organism>
<accession>A0ACD5VKW2</accession>
<protein>
    <submittedName>
        <fullName evidence="1">Uncharacterized protein</fullName>
    </submittedName>
</protein>
<keyword evidence="2" id="KW-1185">Reference proteome</keyword>
<reference evidence="1" key="1">
    <citation type="submission" date="2021-05" db="EMBL/GenBank/DDBJ databases">
        <authorList>
            <person name="Scholz U."/>
            <person name="Mascher M."/>
            <person name="Fiebig A."/>
        </authorList>
    </citation>
    <scope>NUCLEOTIDE SEQUENCE [LARGE SCALE GENOMIC DNA]</scope>
</reference>
<proteinExistence type="predicted"/>
<reference evidence="1" key="2">
    <citation type="submission" date="2025-09" db="UniProtKB">
        <authorList>
            <consortium name="EnsemblPlants"/>
        </authorList>
    </citation>
    <scope>IDENTIFICATION</scope>
</reference>
<name>A0ACD5VKW2_AVESA</name>
<dbReference type="Proteomes" id="UP001732700">
    <property type="component" value="Chromosome 3C"/>
</dbReference>
<sequence length="1357" mass="148265">MPLVRFEVRNEVGLGDPGLYGAGAAGATKRGGVGGGGEAEPKALLEGVAVAGLVGILRQLGDLAEFAADVFHDLHEQVITTSARGRKVLTRVQNIEAALPSLEKAVKNQKSHIHFAYVPGSDWHTQLQNEQNHLLSSDLPRFMMDSYEECRDPPRLYLLDKFDNSGAGSCLKRYSDPSYFKKSWDVMRADKTANLQKERKSQKIKRKGSRLKEPYPGQATSRHRNGELQRTLTAVQLTSRHCASPSTDGRSFSEHRSTSDARSNPENISRSSSFSSKARLSFAEQASETKPSVVPEDNDRDKLSNNNLQKLNDASPTILLSGTRTDDLGCDSKQGSLSDEMVARSPSVEWHEKTAIVMTTSSVYCDDVVMDRAENTETKNIKPVQREVDHREMETLEQQGALLQKAKLLLLSSGLNHHDEVPSETDNYMDALNTLESETETEVEYQTKKRGKPVQCLNAYAPQMEPVDNAVSQLPVSSPAEFPDTCRDSTMSHIFQRTADFPSLSSADAPDISHHALSGYTDIHPNEWSYVATVPENNTDDAVGDPPEISEPPATPHKQRCPGANEIPESKAELAPRESPEVSEPGLSTYEVIPPNKESVISKIPESNAEDELEDSYEVTSCLVPQSTISFTPASEASAVQVLPGESISNAFDISERSPQGYPGENHDELGGCGVAEVSNSHTMPLNESPENSCASQHLPTIAPTSSVEVSSNSHTMPLNESPENRCATQHLPTIAPTSSAEVSSVKLWTNAGLFGLEPSKPPVFGGQDGPREDTPSGYEEHQRCNSTNQTELHFPNGNASTGSSFVGKLVGIGPGSASQSNSETNQSATRTPDTVYSQTDRPSECSKYFHHSEHKNMNGKQTSISELLESEDNAQNGSEAYSATDMTGRNNLHVVSASSFSSIAQRFLASTLQRRTSPKYSDLPMSSGRVNADANGRDKATVNSTLAPKQAVFEASQFDKKTENDMDGLSKSSIFSTRHYSEKSSPPLEHMKISFHPMSAVEMSKLNLDFSDGILHENVDDMMLPTFQLPPGSSIPQPGSGSESEDDTFGRSYSYSSYDDLSPRLYSNSELWDQEDGVGLEDHELYNDSNQIGSSTTPISSYMGFEQMNLSGEKSTISLSDIGDHHGLGTLESHPAGELPNFDMLMSTNNHQNGDALIPHTPVNLSPDQDQMPPPPPLPPMQWRTMKQTTSLEEERESTAKNMLKNASSLPPVHTPGQEEHLPLNAPADPQGNAKEVINQKINVVKEFSDLPNIFEIKSSLLQQIRDKPDLHKLNGHQKSKAIANDVRSLDEREELLQQIRSKTFNLRRTNGSKANTSSQSTANSSVVAILEKANAIRQAVASDYEGGDDDSWSDI</sequence>